<dbReference type="CDD" id="cd00303">
    <property type="entry name" value="retropepsin_like"/>
    <property type="match status" value="1"/>
</dbReference>
<feature type="non-terminal residue" evidence="2">
    <location>
        <position position="304"/>
    </location>
</feature>
<dbReference type="EMBL" id="KN837465">
    <property type="protein sequence ID" value="KIJ24692.1"/>
    <property type="molecule type" value="Genomic_DNA"/>
</dbReference>
<dbReference type="OrthoDB" id="3195134at2759"/>
<name>A0A0C9U6D4_SPHS4</name>
<dbReference type="HOGENOM" id="CLU_919977_0_0_1"/>
<reference evidence="2 3" key="1">
    <citation type="submission" date="2014-06" db="EMBL/GenBank/DDBJ databases">
        <title>Evolutionary Origins and Diversification of the Mycorrhizal Mutualists.</title>
        <authorList>
            <consortium name="DOE Joint Genome Institute"/>
            <consortium name="Mycorrhizal Genomics Consortium"/>
            <person name="Kohler A."/>
            <person name="Kuo A."/>
            <person name="Nagy L.G."/>
            <person name="Floudas D."/>
            <person name="Copeland A."/>
            <person name="Barry K.W."/>
            <person name="Cichocki N."/>
            <person name="Veneault-Fourrey C."/>
            <person name="LaButti K."/>
            <person name="Lindquist E.A."/>
            <person name="Lipzen A."/>
            <person name="Lundell T."/>
            <person name="Morin E."/>
            <person name="Murat C."/>
            <person name="Riley R."/>
            <person name="Ohm R."/>
            <person name="Sun H."/>
            <person name="Tunlid A."/>
            <person name="Henrissat B."/>
            <person name="Grigoriev I.V."/>
            <person name="Hibbett D.S."/>
            <person name="Martin F."/>
        </authorList>
    </citation>
    <scope>NUCLEOTIDE SEQUENCE [LARGE SCALE GENOMIC DNA]</scope>
    <source>
        <strain evidence="2 3">SS14</strain>
    </source>
</reference>
<accession>A0A0C9U6D4</accession>
<dbReference type="Proteomes" id="UP000054279">
    <property type="component" value="Unassembled WGS sequence"/>
</dbReference>
<organism evidence="2 3">
    <name type="scientific">Sphaerobolus stellatus (strain SS14)</name>
    <dbReference type="NCBI Taxonomy" id="990650"/>
    <lineage>
        <taxon>Eukaryota</taxon>
        <taxon>Fungi</taxon>
        <taxon>Dikarya</taxon>
        <taxon>Basidiomycota</taxon>
        <taxon>Agaricomycotina</taxon>
        <taxon>Agaricomycetes</taxon>
        <taxon>Phallomycetidae</taxon>
        <taxon>Geastrales</taxon>
        <taxon>Sphaerobolaceae</taxon>
        <taxon>Sphaerobolus</taxon>
    </lineage>
</organism>
<sequence>MTTSLTGRAAMPAPGSNRAPKIFDGNEDDIAEFLEQFENCADDAQLANEDKVKFIIRYLSRQQKDIFRSLDGYTENDWTQFKAAIEESFEGAFKEKKYTRQSLIQYTRDNTSTPIRTDVGLRAYQRGFNAITKYLIKEKIITEDEQDRYFWFGFHEDNRRRLEQKLETTHPDHPPSKAYKWIDVFKAGKDTANPATSLLSETSSPHTASIMELDVKIQGKHNEVGIYDPGAELVCISETAARELGLPFSTDLQLSMRDANGGSKATFGIIENLQLVIGGISVYVHAWIIKNAPYRLLLGRPFQI</sequence>
<dbReference type="InterPro" id="IPR021109">
    <property type="entry name" value="Peptidase_aspartic_dom_sf"/>
</dbReference>
<protein>
    <submittedName>
        <fullName evidence="2">Unplaced genomic scaffold SPHSTscaffold_390, whole genome shotgun sequence</fullName>
    </submittedName>
</protein>
<keyword evidence="3" id="KW-1185">Reference proteome</keyword>
<feature type="region of interest" description="Disordered" evidence="1">
    <location>
        <begin position="1"/>
        <end position="22"/>
    </location>
</feature>
<gene>
    <name evidence="2" type="ORF">M422DRAFT_194380</name>
</gene>
<evidence type="ECO:0000256" key="1">
    <source>
        <dbReference type="SAM" id="MobiDB-lite"/>
    </source>
</evidence>
<evidence type="ECO:0000313" key="2">
    <source>
        <dbReference type="EMBL" id="KIJ24692.1"/>
    </source>
</evidence>
<dbReference type="Pfam" id="PF13975">
    <property type="entry name" value="gag-asp_proteas"/>
    <property type="match status" value="1"/>
</dbReference>
<proteinExistence type="predicted"/>
<evidence type="ECO:0000313" key="3">
    <source>
        <dbReference type="Proteomes" id="UP000054279"/>
    </source>
</evidence>
<dbReference type="AlphaFoldDB" id="A0A0C9U6D4"/>
<dbReference type="Gene3D" id="2.40.70.10">
    <property type="entry name" value="Acid Proteases"/>
    <property type="match status" value="1"/>
</dbReference>